<dbReference type="InterPro" id="IPR001478">
    <property type="entry name" value="PDZ"/>
</dbReference>
<sequence>MCSTRISGVSVLPPVSSGAATDGDHALTRSPSNAGATIIKEGILDKESHGVIYSWRSRFGVLTQETLTIFRSDPRRKGRNDGEGVERKRRVSASSERAERKNVLYRLPLEEISSMSNIDKGRRHIHFTICTKQGVFDLRVIFGQRDWLTQIQLAVADRRSRNDFMRELKTRTSVVANKYRKHSHRRLSFTKEEDYGDGIGITIRNEAESIVIARIFADGPAAKKGTLRPGNRYYRGDGKLVRGFNAERVAGLIKGLPDHVVLTVKPTWVDRGTNTSAADFALSRPLCSRPNNLRGRARPHSLADVAVATDPEVPGATNVVNDVSSTSPIDRKKFSRRPLKNKNKETTDNRLSLP</sequence>
<dbReference type="SMART" id="SM00233">
    <property type="entry name" value="PH"/>
    <property type="match status" value="1"/>
</dbReference>
<evidence type="ECO:0000256" key="1">
    <source>
        <dbReference type="SAM" id="MobiDB-lite"/>
    </source>
</evidence>
<feature type="region of interest" description="Disordered" evidence="1">
    <location>
        <begin position="1"/>
        <end position="28"/>
    </location>
</feature>
<proteinExistence type="predicted"/>
<dbReference type="SUPFAM" id="SSF50156">
    <property type="entry name" value="PDZ domain-like"/>
    <property type="match status" value="1"/>
</dbReference>
<feature type="domain" description="PDZ" evidence="3">
    <location>
        <begin position="186"/>
        <end position="268"/>
    </location>
</feature>
<dbReference type="RefSeq" id="XP_038051958.1">
    <property type="nucleotide sequence ID" value="XM_038196030.1"/>
</dbReference>
<dbReference type="SUPFAM" id="SSF50729">
    <property type="entry name" value="PH domain-like"/>
    <property type="match status" value="1"/>
</dbReference>
<dbReference type="PROSITE" id="PS50003">
    <property type="entry name" value="PH_DOMAIN"/>
    <property type="match status" value="1"/>
</dbReference>
<evidence type="ECO:0008006" key="6">
    <source>
        <dbReference type="Google" id="ProtNLM"/>
    </source>
</evidence>
<dbReference type="Gene3D" id="2.30.29.30">
    <property type="entry name" value="Pleckstrin-homology domain (PH domain)/Phosphotyrosine-binding domain (PTB)"/>
    <property type="match status" value="1"/>
</dbReference>
<dbReference type="Pfam" id="PF00595">
    <property type="entry name" value="PDZ"/>
    <property type="match status" value="1"/>
</dbReference>
<protein>
    <recommendedName>
        <fullName evidence="6">PDZ domain-containing protein</fullName>
    </recommendedName>
</protein>
<feature type="region of interest" description="Disordered" evidence="1">
    <location>
        <begin position="313"/>
        <end position="354"/>
    </location>
</feature>
<dbReference type="SMART" id="SM00228">
    <property type="entry name" value="PDZ"/>
    <property type="match status" value="1"/>
</dbReference>
<feature type="compositionally biased region" description="Basic and acidic residues" evidence="1">
    <location>
        <begin position="73"/>
        <end position="86"/>
    </location>
</feature>
<dbReference type="CDD" id="cd00821">
    <property type="entry name" value="PH"/>
    <property type="match status" value="1"/>
</dbReference>
<dbReference type="Proteomes" id="UP000887568">
    <property type="component" value="Unplaced"/>
</dbReference>
<dbReference type="InterPro" id="IPR001849">
    <property type="entry name" value="PH_domain"/>
</dbReference>
<dbReference type="EnsemblMetazoa" id="XM_038196030.1">
    <property type="protein sequence ID" value="XP_038051958.1"/>
    <property type="gene ID" value="LOC119724808"/>
</dbReference>
<name>A0A913ZJJ6_PATMI</name>
<evidence type="ECO:0000313" key="4">
    <source>
        <dbReference type="EnsemblMetazoa" id="XP_038051958.1"/>
    </source>
</evidence>
<feature type="region of interest" description="Disordered" evidence="1">
    <location>
        <begin position="73"/>
        <end position="93"/>
    </location>
</feature>
<accession>A0A913ZJJ6</accession>
<dbReference type="Gene3D" id="2.30.42.10">
    <property type="match status" value="1"/>
</dbReference>
<dbReference type="InterPro" id="IPR036034">
    <property type="entry name" value="PDZ_sf"/>
</dbReference>
<evidence type="ECO:0000259" key="3">
    <source>
        <dbReference type="PROSITE" id="PS50106"/>
    </source>
</evidence>
<feature type="domain" description="PH" evidence="2">
    <location>
        <begin position="37"/>
        <end position="173"/>
    </location>
</feature>
<dbReference type="PROSITE" id="PS50106">
    <property type="entry name" value="PDZ"/>
    <property type="match status" value="1"/>
</dbReference>
<reference evidence="4" key="1">
    <citation type="submission" date="2022-11" db="UniProtKB">
        <authorList>
            <consortium name="EnsemblMetazoa"/>
        </authorList>
    </citation>
    <scope>IDENTIFICATION</scope>
</reference>
<dbReference type="AlphaFoldDB" id="A0A913ZJJ6"/>
<dbReference type="OMA" id="HIHFTIC"/>
<feature type="compositionally biased region" description="Low complexity" evidence="1">
    <location>
        <begin position="7"/>
        <end position="18"/>
    </location>
</feature>
<dbReference type="GeneID" id="119724808"/>
<keyword evidence="5" id="KW-1185">Reference proteome</keyword>
<evidence type="ECO:0000313" key="5">
    <source>
        <dbReference type="Proteomes" id="UP000887568"/>
    </source>
</evidence>
<evidence type="ECO:0000259" key="2">
    <source>
        <dbReference type="PROSITE" id="PS50003"/>
    </source>
</evidence>
<dbReference type="InterPro" id="IPR011993">
    <property type="entry name" value="PH-like_dom_sf"/>
</dbReference>
<feature type="compositionally biased region" description="Polar residues" evidence="1">
    <location>
        <begin position="318"/>
        <end position="328"/>
    </location>
</feature>
<dbReference type="CDD" id="cd00136">
    <property type="entry name" value="PDZ_canonical"/>
    <property type="match status" value="1"/>
</dbReference>
<dbReference type="OrthoDB" id="5859304at2759"/>
<organism evidence="4 5">
    <name type="scientific">Patiria miniata</name>
    <name type="common">Bat star</name>
    <name type="synonym">Asterina miniata</name>
    <dbReference type="NCBI Taxonomy" id="46514"/>
    <lineage>
        <taxon>Eukaryota</taxon>
        <taxon>Metazoa</taxon>
        <taxon>Echinodermata</taxon>
        <taxon>Eleutherozoa</taxon>
        <taxon>Asterozoa</taxon>
        <taxon>Asteroidea</taxon>
        <taxon>Valvatacea</taxon>
        <taxon>Valvatida</taxon>
        <taxon>Asterinidae</taxon>
        <taxon>Patiria</taxon>
    </lineage>
</organism>